<dbReference type="EMBL" id="JAXCEI010000005">
    <property type="protein sequence ID" value="MFA1540116.1"/>
    <property type="molecule type" value="Genomic_DNA"/>
</dbReference>
<sequence length="212" mass="20208">MRKITRTALTATVVAASAAAFAVVPASAAPITFTVTPGGAVSGTNTQPLRALNTAKGVAAVCSGSTASGTLLSGSGLSGTNIAQLNTVGATGCVTTGGLATTITATNLPWHFNATGYSAGVTTGNLTGVKATAVIGNPASPQCTVTVGASGGGGATITGKHTNSTHRLGVTGSNLVVLTATGPGCGTLASPGDPITLAGEYLLSPAQTITSP</sequence>
<organism evidence="2 3">
    <name type="scientific">Actinomadura monticuli</name>
    <dbReference type="NCBI Taxonomy" id="3097367"/>
    <lineage>
        <taxon>Bacteria</taxon>
        <taxon>Bacillati</taxon>
        <taxon>Actinomycetota</taxon>
        <taxon>Actinomycetes</taxon>
        <taxon>Streptosporangiales</taxon>
        <taxon>Thermomonosporaceae</taxon>
        <taxon>Actinomadura</taxon>
    </lineage>
</organism>
<keyword evidence="3" id="KW-1185">Reference proteome</keyword>
<feature type="signal peptide" evidence="1">
    <location>
        <begin position="1"/>
        <end position="28"/>
    </location>
</feature>
<reference evidence="2 3" key="1">
    <citation type="submission" date="2023-11" db="EMBL/GenBank/DDBJ databases">
        <title>Actinomadura monticuli sp. nov., isolated from volcanic ash.</title>
        <authorList>
            <person name="Lee S.D."/>
            <person name="Yang H."/>
            <person name="Kim I.S."/>
        </authorList>
    </citation>
    <scope>NUCLEOTIDE SEQUENCE [LARGE SCALE GENOMIC DNA]</scope>
    <source>
        <strain evidence="2 3">DLS-62</strain>
    </source>
</reference>
<evidence type="ECO:0000313" key="2">
    <source>
        <dbReference type="EMBL" id="MFA1540116.1"/>
    </source>
</evidence>
<accession>A0ABV4QAE2</accession>
<dbReference type="Proteomes" id="UP001569963">
    <property type="component" value="Unassembled WGS sequence"/>
</dbReference>
<evidence type="ECO:0000256" key="1">
    <source>
        <dbReference type="SAM" id="SignalP"/>
    </source>
</evidence>
<evidence type="ECO:0008006" key="4">
    <source>
        <dbReference type="Google" id="ProtNLM"/>
    </source>
</evidence>
<keyword evidence="1" id="KW-0732">Signal</keyword>
<proteinExistence type="predicted"/>
<dbReference type="RefSeq" id="WP_371950016.1">
    <property type="nucleotide sequence ID" value="NZ_JAXCEI010000005.1"/>
</dbReference>
<gene>
    <name evidence="2" type="ORF">SM611_14355</name>
</gene>
<comment type="caution">
    <text evidence="2">The sequence shown here is derived from an EMBL/GenBank/DDBJ whole genome shotgun (WGS) entry which is preliminary data.</text>
</comment>
<name>A0ABV4QAE2_9ACTN</name>
<protein>
    <recommendedName>
        <fullName evidence="4">Secreted protein</fullName>
    </recommendedName>
</protein>
<feature type="chain" id="PRO_5045179126" description="Secreted protein" evidence="1">
    <location>
        <begin position="29"/>
        <end position="212"/>
    </location>
</feature>
<evidence type="ECO:0000313" key="3">
    <source>
        <dbReference type="Proteomes" id="UP001569963"/>
    </source>
</evidence>